<feature type="compositionally biased region" description="Polar residues" evidence="1">
    <location>
        <begin position="19"/>
        <end position="33"/>
    </location>
</feature>
<accession>A0A517T4C4</accession>
<evidence type="ECO:0000313" key="3">
    <source>
        <dbReference type="Proteomes" id="UP000319976"/>
    </source>
</evidence>
<evidence type="ECO:0000313" key="2">
    <source>
        <dbReference type="EMBL" id="QDT63215.1"/>
    </source>
</evidence>
<protein>
    <submittedName>
        <fullName evidence="2">Uncharacterized protein</fullName>
    </submittedName>
</protein>
<proteinExistence type="predicted"/>
<reference evidence="2 3" key="1">
    <citation type="submission" date="2019-02" db="EMBL/GenBank/DDBJ databases">
        <title>Deep-cultivation of Planctomycetes and their phenomic and genomic characterization uncovers novel biology.</title>
        <authorList>
            <person name="Wiegand S."/>
            <person name="Jogler M."/>
            <person name="Boedeker C."/>
            <person name="Pinto D."/>
            <person name="Vollmers J."/>
            <person name="Rivas-Marin E."/>
            <person name="Kohn T."/>
            <person name="Peeters S.H."/>
            <person name="Heuer A."/>
            <person name="Rast P."/>
            <person name="Oberbeckmann S."/>
            <person name="Bunk B."/>
            <person name="Jeske O."/>
            <person name="Meyerdierks A."/>
            <person name="Storesund J.E."/>
            <person name="Kallscheuer N."/>
            <person name="Luecker S."/>
            <person name="Lage O.M."/>
            <person name="Pohl T."/>
            <person name="Merkel B.J."/>
            <person name="Hornburger P."/>
            <person name="Mueller R.-W."/>
            <person name="Bruemmer F."/>
            <person name="Labrenz M."/>
            <person name="Spormann A.M."/>
            <person name="Op den Camp H."/>
            <person name="Overmann J."/>
            <person name="Amann R."/>
            <person name="Jetten M.S.M."/>
            <person name="Mascher T."/>
            <person name="Medema M.H."/>
            <person name="Devos D.P."/>
            <person name="Kaster A.-K."/>
            <person name="Ovreas L."/>
            <person name="Rohde M."/>
            <person name="Galperin M.Y."/>
            <person name="Jogler C."/>
        </authorList>
    </citation>
    <scope>NUCLEOTIDE SEQUENCE [LARGE SCALE GENOMIC DNA]</scope>
    <source>
        <strain evidence="2 3">V22</strain>
    </source>
</reference>
<dbReference type="Proteomes" id="UP000319976">
    <property type="component" value="Chromosome"/>
</dbReference>
<gene>
    <name evidence="2" type="ORF">V22_04330</name>
</gene>
<sequence length="99" mass="10966">MGIQSFVSQTVARTAGEGRTNSGSTSLLTGVTNSHYRDGRKSMSISSYRLLYRSAIPVEQIRGITVSWQDEQTVPILQVERKIVRSGAGVDDNYQWITT</sequence>
<dbReference type="KEGG" id="chya:V22_04330"/>
<feature type="region of interest" description="Disordered" evidence="1">
    <location>
        <begin position="12"/>
        <end position="33"/>
    </location>
</feature>
<dbReference type="EMBL" id="CP036316">
    <property type="protein sequence ID" value="QDT63215.1"/>
    <property type="molecule type" value="Genomic_DNA"/>
</dbReference>
<keyword evidence="3" id="KW-1185">Reference proteome</keyword>
<evidence type="ECO:0000256" key="1">
    <source>
        <dbReference type="SAM" id="MobiDB-lite"/>
    </source>
</evidence>
<dbReference type="AlphaFoldDB" id="A0A517T4C4"/>
<organism evidence="2 3">
    <name type="scientific">Calycomorphotria hydatis</name>
    <dbReference type="NCBI Taxonomy" id="2528027"/>
    <lineage>
        <taxon>Bacteria</taxon>
        <taxon>Pseudomonadati</taxon>
        <taxon>Planctomycetota</taxon>
        <taxon>Planctomycetia</taxon>
        <taxon>Planctomycetales</taxon>
        <taxon>Planctomycetaceae</taxon>
        <taxon>Calycomorphotria</taxon>
    </lineage>
</organism>
<name>A0A517T4C4_9PLAN</name>